<keyword evidence="4 6" id="KW-1133">Transmembrane helix</keyword>
<proteinExistence type="predicted"/>
<dbReference type="InterPro" id="IPR020846">
    <property type="entry name" value="MFS_dom"/>
</dbReference>
<dbReference type="KEGG" id="lyk:FLP23_04300"/>
<feature type="transmembrane region" description="Helical" evidence="6">
    <location>
        <begin position="157"/>
        <end position="176"/>
    </location>
</feature>
<accession>A0A5C1Y9K6</accession>
<feature type="transmembrane region" description="Helical" evidence="6">
    <location>
        <begin position="54"/>
        <end position="76"/>
    </location>
</feature>
<keyword evidence="5 6" id="KW-0472">Membrane</keyword>
<keyword evidence="2" id="KW-1003">Cell membrane</keyword>
<feature type="transmembrane region" description="Helical" evidence="6">
    <location>
        <begin position="127"/>
        <end position="151"/>
    </location>
</feature>
<feature type="transmembrane region" description="Helical" evidence="6">
    <location>
        <begin position="349"/>
        <end position="370"/>
    </location>
</feature>
<dbReference type="PANTHER" id="PTHR23513">
    <property type="entry name" value="INTEGRAL MEMBRANE EFFLUX PROTEIN-RELATED"/>
    <property type="match status" value="1"/>
</dbReference>
<evidence type="ECO:0000259" key="7">
    <source>
        <dbReference type="PROSITE" id="PS50850"/>
    </source>
</evidence>
<name>A0A5C1Y9K6_9MICO</name>
<dbReference type="Gene3D" id="1.20.1250.20">
    <property type="entry name" value="MFS general substrate transporter like domains"/>
    <property type="match status" value="1"/>
</dbReference>
<comment type="subcellular location">
    <subcellularLocation>
        <location evidence="1">Cell membrane</location>
        <topology evidence="1">Multi-pass membrane protein</topology>
    </subcellularLocation>
</comment>
<dbReference type="InterPro" id="IPR011701">
    <property type="entry name" value="MFS"/>
</dbReference>
<evidence type="ECO:0000313" key="9">
    <source>
        <dbReference type="Proteomes" id="UP000322159"/>
    </source>
</evidence>
<evidence type="ECO:0000256" key="1">
    <source>
        <dbReference type="ARBA" id="ARBA00004651"/>
    </source>
</evidence>
<dbReference type="GO" id="GO:0005886">
    <property type="term" value="C:plasma membrane"/>
    <property type="evidence" value="ECO:0007669"/>
    <property type="project" value="UniProtKB-SubCell"/>
</dbReference>
<evidence type="ECO:0000256" key="2">
    <source>
        <dbReference type="ARBA" id="ARBA00022475"/>
    </source>
</evidence>
<evidence type="ECO:0000256" key="5">
    <source>
        <dbReference type="ARBA" id="ARBA00023136"/>
    </source>
</evidence>
<dbReference type="SUPFAM" id="SSF103473">
    <property type="entry name" value="MFS general substrate transporter"/>
    <property type="match status" value="1"/>
</dbReference>
<dbReference type="Pfam" id="PF07690">
    <property type="entry name" value="MFS_1"/>
    <property type="match status" value="1"/>
</dbReference>
<feature type="domain" description="Major facilitator superfamily (MFS) profile" evidence="7">
    <location>
        <begin position="1"/>
        <end position="172"/>
    </location>
</feature>
<dbReference type="PROSITE" id="PS50850">
    <property type="entry name" value="MFS"/>
    <property type="match status" value="2"/>
</dbReference>
<dbReference type="Proteomes" id="UP000322159">
    <property type="component" value="Chromosome"/>
</dbReference>
<dbReference type="OrthoDB" id="69054at2"/>
<dbReference type="PANTHER" id="PTHR23513:SF6">
    <property type="entry name" value="MAJOR FACILITATOR SUPERFAMILY ASSOCIATED DOMAIN-CONTAINING PROTEIN"/>
    <property type="match status" value="1"/>
</dbReference>
<keyword evidence="9" id="KW-1185">Reference proteome</keyword>
<feature type="transmembrane region" description="Helical" evidence="6">
    <location>
        <begin position="321"/>
        <end position="343"/>
    </location>
</feature>
<feature type="transmembrane region" description="Helical" evidence="6">
    <location>
        <begin position="261"/>
        <end position="280"/>
    </location>
</feature>
<dbReference type="CDD" id="cd06173">
    <property type="entry name" value="MFS_MefA_like"/>
    <property type="match status" value="1"/>
</dbReference>
<evidence type="ECO:0000256" key="3">
    <source>
        <dbReference type="ARBA" id="ARBA00022692"/>
    </source>
</evidence>
<dbReference type="InterPro" id="IPR036259">
    <property type="entry name" value="MFS_trans_sf"/>
</dbReference>
<organism evidence="8 9">
    <name type="scientific">Protaetiibacter larvae</name>
    <dbReference type="NCBI Taxonomy" id="2592654"/>
    <lineage>
        <taxon>Bacteria</taxon>
        <taxon>Bacillati</taxon>
        <taxon>Actinomycetota</taxon>
        <taxon>Actinomycetes</taxon>
        <taxon>Micrococcales</taxon>
        <taxon>Microbacteriaceae</taxon>
        <taxon>Protaetiibacter</taxon>
    </lineage>
</organism>
<evidence type="ECO:0000256" key="4">
    <source>
        <dbReference type="ARBA" id="ARBA00022989"/>
    </source>
</evidence>
<dbReference type="AlphaFoldDB" id="A0A5C1Y9K6"/>
<evidence type="ECO:0000256" key="6">
    <source>
        <dbReference type="SAM" id="Phobius"/>
    </source>
</evidence>
<sequence>MFGSMLVQYAIMWHLTLETKSGLVLMASVVFGMLPQAIVSIFGGVWADRLNRKWLIIAADGSIAVTTLALALFMMSGYSELWLIYLTLAIRSTGAGIQQPAVMALIPQLVPGEQLLRVNGIFQSIQSAMMLIAPAAAAGIYAAFSIVAIFWVDVVTAVIGIGFLLLIAVPTVRAVVDSGYFADLAKGVRYTFTHGFVRWLLVLFAIVFVLTVAPSMLTPLMVVRSFGEEVWLLTANELAFSIGMLGGGLLVAVWGGLKNKVITVLAASVLFGVLTVALGLSTNMWVFFAFMLLVGVAVPFFSTPSTTLLQERVEPEFQGRVFGFVGVVMATAMPVGMLVFGPLADVIRVEWLLVAAGLLTLVVVAVAAAVPGGRRAIAQGADAPPAAGIAEPEPA</sequence>
<keyword evidence="3 6" id="KW-0812">Transmembrane</keyword>
<feature type="transmembrane region" description="Helical" evidence="6">
    <location>
        <begin position="196"/>
        <end position="218"/>
    </location>
</feature>
<feature type="transmembrane region" description="Helical" evidence="6">
    <location>
        <begin position="230"/>
        <end position="254"/>
    </location>
</feature>
<protein>
    <submittedName>
        <fullName evidence="8">MFS transporter</fullName>
    </submittedName>
</protein>
<gene>
    <name evidence="8" type="ORF">FLP23_04300</name>
</gene>
<feature type="transmembrane region" description="Helical" evidence="6">
    <location>
        <begin position="23"/>
        <end position="47"/>
    </location>
</feature>
<evidence type="ECO:0000313" key="8">
    <source>
        <dbReference type="EMBL" id="QEO10773.1"/>
    </source>
</evidence>
<feature type="domain" description="Major facilitator superfamily (MFS) profile" evidence="7">
    <location>
        <begin position="191"/>
        <end position="395"/>
    </location>
</feature>
<dbReference type="EMBL" id="CP043504">
    <property type="protein sequence ID" value="QEO10773.1"/>
    <property type="molecule type" value="Genomic_DNA"/>
</dbReference>
<dbReference type="GO" id="GO:0022857">
    <property type="term" value="F:transmembrane transporter activity"/>
    <property type="evidence" value="ECO:0007669"/>
    <property type="project" value="InterPro"/>
</dbReference>
<feature type="transmembrane region" description="Helical" evidence="6">
    <location>
        <begin position="286"/>
        <end position="309"/>
    </location>
</feature>
<reference evidence="8 9" key="1">
    <citation type="submission" date="2019-09" db="EMBL/GenBank/DDBJ databases">
        <title>Genome sequencing of strain KACC 19322.</title>
        <authorList>
            <person name="Heo J."/>
            <person name="Kim S.-J."/>
            <person name="Kim J.-S."/>
            <person name="Hong S.-B."/>
            <person name="Kwon S.-W."/>
        </authorList>
    </citation>
    <scope>NUCLEOTIDE SEQUENCE [LARGE SCALE GENOMIC DNA]</scope>
    <source>
        <strain evidence="8 9">KACC 19322</strain>
    </source>
</reference>